<dbReference type="EMBL" id="JARKHS020010263">
    <property type="protein sequence ID" value="KAK8778957.1"/>
    <property type="molecule type" value="Genomic_DNA"/>
</dbReference>
<dbReference type="EMBL" id="JARKHS020035467">
    <property type="protein sequence ID" value="KAK8757215.1"/>
    <property type="molecule type" value="Genomic_DNA"/>
</dbReference>
<dbReference type="Gene3D" id="2.60.210.10">
    <property type="entry name" value="Apoptosis, Tumor Necrosis Factor Receptor Associated Protein 2, Chain A"/>
    <property type="match status" value="1"/>
</dbReference>
<evidence type="ECO:0000259" key="1">
    <source>
        <dbReference type="Pfam" id="PF21355"/>
    </source>
</evidence>
<name>A0AAQ4EW64_AMBAM</name>
<dbReference type="Pfam" id="PF21355">
    <property type="entry name" value="TRAF-mep_MATH"/>
    <property type="match status" value="1"/>
</dbReference>
<comment type="caution">
    <text evidence="3">The sequence shown here is derived from an EMBL/GenBank/DDBJ whole genome shotgun (WGS) entry which is preliminary data.</text>
</comment>
<proteinExistence type="predicted"/>
<reference evidence="3 4" key="1">
    <citation type="journal article" date="2023" name="Arcadia Sci">
        <title>De novo assembly of a long-read Amblyomma americanum tick genome.</title>
        <authorList>
            <person name="Chou S."/>
            <person name="Poskanzer K.E."/>
            <person name="Rollins M."/>
            <person name="Thuy-Boun P.S."/>
        </authorList>
    </citation>
    <scope>NUCLEOTIDE SEQUENCE [LARGE SCALE GENOMIC DNA]</scope>
    <source>
        <strain evidence="3">F_SG_1</strain>
        <tissue evidence="3">Salivary glands</tissue>
    </source>
</reference>
<dbReference type="AlphaFoldDB" id="A0AAQ4EW64"/>
<dbReference type="InterPro" id="IPR049342">
    <property type="entry name" value="TRAF1-6_MATH_dom"/>
</dbReference>
<evidence type="ECO:0000313" key="4">
    <source>
        <dbReference type="Proteomes" id="UP001321473"/>
    </source>
</evidence>
<dbReference type="InterPro" id="IPR008974">
    <property type="entry name" value="TRAF-like"/>
</dbReference>
<protein>
    <recommendedName>
        <fullName evidence="1">TRAF1-6 MATH domain-containing protein</fullName>
    </recommendedName>
</protein>
<accession>A0AAQ4EW64</accession>
<dbReference type="SUPFAM" id="SSF49599">
    <property type="entry name" value="TRAF domain-like"/>
    <property type="match status" value="1"/>
</dbReference>
<evidence type="ECO:0000313" key="2">
    <source>
        <dbReference type="EMBL" id="KAK8757215.1"/>
    </source>
</evidence>
<dbReference type="Proteomes" id="UP001321473">
    <property type="component" value="Unassembled WGS sequence"/>
</dbReference>
<sequence>MHDILTKGMRDLNVLNEEVKQSLIAQSAAINNLSETIGDLEKKLKDEISNATSGTKEHVTQNASNIKAEVKESVQRPLEKITEVMRCGRLQATECNFSVPHVKSLKKKALKEGSARYEHKVVYLRGYCVLPAVWLVGEGGSVKVHAGMTLYKGDMDDIVQWPLKNKVRLSVNHQRNGSKLQFDVTARYFGEDFHRPRESHNDYFYFGTESLYLGGLFAAGYVENDKLFVNWELLPLSAHQSETE</sequence>
<gene>
    <name evidence="2" type="ORF">V5799_000083</name>
    <name evidence="3" type="ORF">V5799_019700</name>
</gene>
<evidence type="ECO:0000313" key="3">
    <source>
        <dbReference type="EMBL" id="KAK8778957.1"/>
    </source>
</evidence>
<keyword evidence="4" id="KW-1185">Reference proteome</keyword>
<reference evidence="3" key="3">
    <citation type="submission" date="2024-02" db="EMBL/GenBank/DDBJ databases">
        <authorList>
            <person name="Mcdaniel E.A."/>
            <person name="Celebi F.M."/>
            <person name="Reiter T."/>
            <person name="Weiss E.C."/>
            <person name="Chou S."/>
        </authorList>
    </citation>
    <scope>NUCLEOTIDE SEQUENCE</scope>
    <source>
        <strain evidence="3">F_SG_1</strain>
        <tissue evidence="3">Salivary glands</tissue>
    </source>
</reference>
<feature type="domain" description="TRAF1-6 MATH" evidence="1">
    <location>
        <begin position="126"/>
        <end position="229"/>
    </location>
</feature>
<reference evidence="3" key="2">
    <citation type="submission" date="2023-03" db="EMBL/GenBank/DDBJ databases">
        <authorList>
            <person name="Thuy-Boun P."/>
        </authorList>
    </citation>
    <scope>NUCLEOTIDE SEQUENCE</scope>
    <source>
        <strain evidence="3">F_SG_1</strain>
        <tissue evidence="3">Salivary glands</tissue>
    </source>
</reference>
<organism evidence="3 4">
    <name type="scientific">Amblyomma americanum</name>
    <name type="common">Lone star tick</name>
    <dbReference type="NCBI Taxonomy" id="6943"/>
    <lineage>
        <taxon>Eukaryota</taxon>
        <taxon>Metazoa</taxon>
        <taxon>Ecdysozoa</taxon>
        <taxon>Arthropoda</taxon>
        <taxon>Chelicerata</taxon>
        <taxon>Arachnida</taxon>
        <taxon>Acari</taxon>
        <taxon>Parasitiformes</taxon>
        <taxon>Ixodida</taxon>
        <taxon>Ixodoidea</taxon>
        <taxon>Ixodidae</taxon>
        <taxon>Amblyomminae</taxon>
        <taxon>Amblyomma</taxon>
    </lineage>
</organism>